<protein>
    <submittedName>
        <fullName evidence="2">Uncharacterized protein</fullName>
    </submittedName>
</protein>
<gene>
    <name evidence="2" type="ORF">A3835_02350</name>
</gene>
<proteinExistence type="predicted"/>
<evidence type="ECO:0000313" key="3">
    <source>
        <dbReference type="Proteomes" id="UP000192671"/>
    </source>
</evidence>
<evidence type="ECO:0000313" key="2">
    <source>
        <dbReference type="EMBL" id="ORI08413.1"/>
    </source>
</evidence>
<dbReference type="AlphaFoldDB" id="A0A1X0U3I2"/>
<keyword evidence="1" id="KW-0175">Coiled coil</keyword>
<reference evidence="2 3" key="1">
    <citation type="journal article" date="2017" name="Gene Rep">
        <title>The ribosomal RNA operon (rrn) of Campylobacter concisus supports molecular typing to genomospecies level.</title>
        <authorList>
            <person name="Huq M."/>
            <person name="Van T.T.H."/>
            <person name="Gurtler V."/>
            <person name="Elshagmani E."/>
            <person name="Allemailem K.S."/>
            <person name="Smooker P.M."/>
            <person name="Istivan T.S."/>
        </authorList>
    </citation>
    <scope>NUCLEOTIDE SEQUENCE [LARGE SCALE GENOMIC DNA]</scope>
    <source>
        <strain evidence="2 3">RCH 26</strain>
    </source>
</reference>
<organism evidence="2 3">
    <name type="scientific">Campylobacter concisus</name>
    <dbReference type="NCBI Taxonomy" id="199"/>
    <lineage>
        <taxon>Bacteria</taxon>
        <taxon>Pseudomonadati</taxon>
        <taxon>Campylobacterota</taxon>
        <taxon>Epsilonproteobacteria</taxon>
        <taxon>Campylobacterales</taxon>
        <taxon>Campylobacteraceae</taxon>
        <taxon>Campylobacter</taxon>
    </lineage>
</organism>
<evidence type="ECO:0000256" key="1">
    <source>
        <dbReference type="SAM" id="Coils"/>
    </source>
</evidence>
<dbReference type="EMBL" id="LVWL01000018">
    <property type="protein sequence ID" value="ORI08413.1"/>
    <property type="molecule type" value="Genomic_DNA"/>
</dbReference>
<accession>A0A1X0U3I2</accession>
<comment type="caution">
    <text evidence="2">The sequence shown here is derived from an EMBL/GenBank/DDBJ whole genome shotgun (WGS) entry which is preliminary data.</text>
</comment>
<sequence>MFKNQQANITFELATERTNAHNSREEKPGYLMPGYYLNEKYGILKKSVRHIRLNELSFNDLWQKRRDEMKHEVSHLGKIKLVDKHKGKKPLKQNCHYECVIGLNEHTQLSSLLKSIKAVSKILNIEPINLYIHSDEGHLLRKSDNKEIFPLFHDENGKLGGTYITDKDGRAYYIHIKESINGKQYYEKGAELEYEKFEPIFQKHAHVEWNSLVNGRNQMQRFKKNTTDPNLDYKTVFKAVYNINAEILGMIKGGGGSRHKKLKAFRIASENDKLTQKIEELKAIIEKDETYIDIISKYSEDQKVNIKDLEYENEILRTRLNDQESLYKVQEVELQVTKNELCKANEEIIEKNSEIEITREEIKQMKGEIYSLVMTHANTNIKLKRELECLGLTFPAEIKAQELNSNLEAIASINLS</sequence>
<feature type="coiled-coil region" evidence="1">
    <location>
        <begin position="271"/>
        <end position="368"/>
    </location>
</feature>
<dbReference type="Proteomes" id="UP000192671">
    <property type="component" value="Unassembled WGS sequence"/>
</dbReference>
<name>A0A1X0U3I2_9BACT</name>